<dbReference type="Gene3D" id="1.10.1200.10">
    <property type="entry name" value="ACP-like"/>
    <property type="match status" value="1"/>
</dbReference>
<accession>A0A7I9V091</accession>
<dbReference type="InterPro" id="IPR036736">
    <property type="entry name" value="ACP-like_sf"/>
</dbReference>
<feature type="domain" description="Carrier" evidence="1">
    <location>
        <begin position="1"/>
        <end position="73"/>
    </location>
</feature>
<evidence type="ECO:0000313" key="2">
    <source>
        <dbReference type="EMBL" id="GED98563.1"/>
    </source>
</evidence>
<dbReference type="OrthoDB" id="2455700at2"/>
<dbReference type="PROSITE" id="PS50075">
    <property type="entry name" value="CARRIER"/>
    <property type="match status" value="1"/>
</dbReference>
<dbReference type="Pfam" id="PF00550">
    <property type="entry name" value="PP-binding"/>
    <property type="match status" value="1"/>
</dbReference>
<gene>
    <name evidence="2" type="ORF">nbrc107697_26020</name>
</gene>
<sequence>MLTRAQVLADIADAVFAEVDELSHDTDLVDLGMDSIKLAGLLERWRRAGALVRFADLAENTSVGAWLDFVAAE</sequence>
<evidence type="ECO:0000259" key="1">
    <source>
        <dbReference type="PROSITE" id="PS50075"/>
    </source>
</evidence>
<dbReference type="SUPFAM" id="SSF47336">
    <property type="entry name" value="ACP-like"/>
    <property type="match status" value="1"/>
</dbReference>
<organism evidence="2 3">
    <name type="scientific">Gordonia crocea</name>
    <dbReference type="NCBI Taxonomy" id="589162"/>
    <lineage>
        <taxon>Bacteria</taxon>
        <taxon>Bacillati</taxon>
        <taxon>Actinomycetota</taxon>
        <taxon>Actinomycetes</taxon>
        <taxon>Mycobacteriales</taxon>
        <taxon>Gordoniaceae</taxon>
        <taxon>Gordonia</taxon>
    </lineage>
</organism>
<name>A0A7I9V091_9ACTN</name>
<evidence type="ECO:0000313" key="3">
    <source>
        <dbReference type="Proteomes" id="UP000444980"/>
    </source>
</evidence>
<proteinExistence type="predicted"/>
<dbReference type="AlphaFoldDB" id="A0A7I9V091"/>
<reference evidence="3" key="1">
    <citation type="submission" date="2019-06" db="EMBL/GenBank/DDBJ databases">
        <title>Gordonia isolated from sludge of a wastewater treatment plant.</title>
        <authorList>
            <person name="Tamura T."/>
            <person name="Aoyama K."/>
            <person name="Kang Y."/>
            <person name="Saito S."/>
            <person name="Akiyama N."/>
            <person name="Yazawa K."/>
            <person name="Gonoi T."/>
            <person name="Mikami Y."/>
        </authorList>
    </citation>
    <scope>NUCLEOTIDE SEQUENCE [LARGE SCALE GENOMIC DNA]</scope>
    <source>
        <strain evidence="3">NBRC 107697</strain>
    </source>
</reference>
<dbReference type="EMBL" id="BJOU01000002">
    <property type="protein sequence ID" value="GED98563.1"/>
    <property type="molecule type" value="Genomic_DNA"/>
</dbReference>
<dbReference type="RefSeq" id="WP_161927965.1">
    <property type="nucleotide sequence ID" value="NZ_BJOU01000002.1"/>
</dbReference>
<comment type="caution">
    <text evidence="2">The sequence shown here is derived from an EMBL/GenBank/DDBJ whole genome shotgun (WGS) entry which is preliminary data.</text>
</comment>
<protein>
    <recommendedName>
        <fullName evidence="1">Carrier domain-containing protein</fullName>
    </recommendedName>
</protein>
<dbReference type="InterPro" id="IPR009081">
    <property type="entry name" value="PP-bd_ACP"/>
</dbReference>
<dbReference type="Proteomes" id="UP000444980">
    <property type="component" value="Unassembled WGS sequence"/>
</dbReference>
<keyword evidence="3" id="KW-1185">Reference proteome</keyword>